<dbReference type="PANTHER" id="PTHR14233">
    <property type="entry name" value="DUF914-RELATED"/>
    <property type="match status" value="1"/>
</dbReference>
<dbReference type="GeneID" id="25417273"/>
<comment type="subcellular location">
    <subcellularLocation>
        <location evidence="1">Membrane</location>
        <topology evidence="1">Multi-pass membrane protein</topology>
    </subcellularLocation>
</comment>
<reference evidence="9 10" key="1">
    <citation type="journal article" date="2014" name="BMC Genomics">
        <title>Genome sequencing of four Aureobasidium pullulans varieties: biotechnological potential, stress tolerance, and description of new species.</title>
        <authorList>
            <person name="Gostin Ar C."/>
            <person name="Ohm R.A."/>
            <person name="Kogej T."/>
            <person name="Sonjak S."/>
            <person name="Turk M."/>
            <person name="Zajc J."/>
            <person name="Zalar P."/>
            <person name="Grube M."/>
            <person name="Sun H."/>
            <person name="Han J."/>
            <person name="Sharma A."/>
            <person name="Chiniquy J."/>
            <person name="Ngan C.Y."/>
            <person name="Lipzen A."/>
            <person name="Barry K."/>
            <person name="Grigoriev I.V."/>
            <person name="Gunde-Cimerman N."/>
        </authorList>
    </citation>
    <scope>NUCLEOTIDE SEQUENCE [LARGE SCALE GENOMIC DNA]</scope>
    <source>
        <strain evidence="9 10">CBS 147.97</strain>
    </source>
</reference>
<keyword evidence="10" id="KW-1185">Reference proteome</keyword>
<evidence type="ECO:0000256" key="6">
    <source>
        <dbReference type="ARBA" id="ARBA00023136"/>
    </source>
</evidence>
<evidence type="ECO:0000256" key="1">
    <source>
        <dbReference type="ARBA" id="ARBA00004141"/>
    </source>
</evidence>
<dbReference type="RefSeq" id="XP_013425332.1">
    <property type="nucleotide sequence ID" value="XM_013569878.1"/>
</dbReference>
<dbReference type="InterPro" id="IPR009262">
    <property type="entry name" value="SLC35_F1/F2/F6"/>
</dbReference>
<dbReference type="STRING" id="1043004.A0A074WD58"/>
<dbReference type="GO" id="GO:0022857">
    <property type="term" value="F:transmembrane transporter activity"/>
    <property type="evidence" value="ECO:0007669"/>
    <property type="project" value="InterPro"/>
</dbReference>
<feature type="transmembrane region" description="Helical" evidence="8">
    <location>
        <begin position="210"/>
        <end position="228"/>
    </location>
</feature>
<dbReference type="InterPro" id="IPR037185">
    <property type="entry name" value="EmrE-like"/>
</dbReference>
<dbReference type="PANTHER" id="PTHR14233:SF4">
    <property type="entry name" value="SOLUTE CARRIER FAMILY 35 MEMBER F2"/>
    <property type="match status" value="1"/>
</dbReference>
<sequence length="420" mass="47447">MSHQDEHQRQREVDHANDIDEIEAPVERITVKTKGTNTTPEPSTPSSSINGRFHGTPEVLDDGQVVHNYEEREGAKKKRFAYLRTRDFWIVLLLTQIIALAQTGTNTLTSLINARGTSIPAFQTFFNYVLLNVVYTSFTIYKYGFAKWCRMVVKDGWRFFILAFLDVEGNYFIVLAYKYTNLLSAQLFSFWTVIVVVVISLVLLKVRYHLAQYGGIVLACGGFALLIASDYITKSNNYAPTNALKGDLFCLLAQTLYGFSNTFEEFLVSKRPMYEVIGQLAFWGMFINGVQAAIFDRHSIQEAQWDGQIIGYIVGYTLLLFIFYSLAPIVFRMSSAAFFNIGLLTGTFWGIVVGTQVLGYHIHYLYPIAFVLIILGHFVYYGTEGVLGEAKKPWLGENQELGESGLGTARRRAEHPNAIV</sequence>
<proteinExistence type="inferred from homology"/>
<feature type="transmembrane region" description="Helical" evidence="8">
    <location>
        <begin position="183"/>
        <end position="203"/>
    </location>
</feature>
<evidence type="ECO:0000313" key="10">
    <source>
        <dbReference type="Proteomes" id="UP000027730"/>
    </source>
</evidence>
<evidence type="ECO:0000256" key="8">
    <source>
        <dbReference type="SAM" id="Phobius"/>
    </source>
</evidence>
<dbReference type="OrthoDB" id="429955at2759"/>
<protein>
    <submittedName>
        <fullName evidence="9">DUF914-domain-containing protein</fullName>
    </submittedName>
</protein>
<feature type="transmembrane region" description="Helical" evidence="8">
    <location>
        <begin position="338"/>
        <end position="358"/>
    </location>
</feature>
<dbReference type="GO" id="GO:0016020">
    <property type="term" value="C:membrane"/>
    <property type="evidence" value="ECO:0007669"/>
    <property type="project" value="UniProtKB-SubCell"/>
</dbReference>
<dbReference type="EMBL" id="KL584715">
    <property type="protein sequence ID" value="KEQ71040.1"/>
    <property type="molecule type" value="Genomic_DNA"/>
</dbReference>
<name>A0A074WD58_9PEZI</name>
<feature type="transmembrane region" description="Helical" evidence="8">
    <location>
        <begin position="157"/>
        <end position="177"/>
    </location>
</feature>
<dbReference type="InterPro" id="IPR052221">
    <property type="entry name" value="SLC35F_Transporter"/>
</dbReference>
<dbReference type="HOGENOM" id="CLU_039639_4_1_1"/>
<keyword evidence="6 8" id="KW-0472">Membrane</keyword>
<dbReference type="Pfam" id="PF06027">
    <property type="entry name" value="SLC35F"/>
    <property type="match status" value="1"/>
</dbReference>
<feature type="transmembrane region" description="Helical" evidence="8">
    <location>
        <begin position="125"/>
        <end position="145"/>
    </location>
</feature>
<keyword evidence="4 8" id="KW-0812">Transmembrane</keyword>
<feature type="transmembrane region" description="Helical" evidence="8">
    <location>
        <begin position="364"/>
        <end position="382"/>
    </location>
</feature>
<evidence type="ECO:0000256" key="2">
    <source>
        <dbReference type="ARBA" id="ARBA00007863"/>
    </source>
</evidence>
<feature type="transmembrane region" description="Helical" evidence="8">
    <location>
        <begin position="88"/>
        <end position="105"/>
    </location>
</feature>
<keyword evidence="3" id="KW-0813">Transport</keyword>
<feature type="region of interest" description="Disordered" evidence="7">
    <location>
        <begin position="1"/>
        <end position="53"/>
    </location>
</feature>
<keyword evidence="5 8" id="KW-1133">Transmembrane helix</keyword>
<dbReference type="SUPFAM" id="SSF103481">
    <property type="entry name" value="Multidrug resistance efflux transporter EmrE"/>
    <property type="match status" value="1"/>
</dbReference>
<evidence type="ECO:0000256" key="7">
    <source>
        <dbReference type="SAM" id="MobiDB-lite"/>
    </source>
</evidence>
<comment type="similarity">
    <text evidence="2">Belongs to the SLC35F solute transporter family.</text>
</comment>
<organism evidence="9 10">
    <name type="scientific">Aureobasidium namibiae CBS 147.97</name>
    <dbReference type="NCBI Taxonomy" id="1043004"/>
    <lineage>
        <taxon>Eukaryota</taxon>
        <taxon>Fungi</taxon>
        <taxon>Dikarya</taxon>
        <taxon>Ascomycota</taxon>
        <taxon>Pezizomycotina</taxon>
        <taxon>Dothideomycetes</taxon>
        <taxon>Dothideomycetidae</taxon>
        <taxon>Dothideales</taxon>
        <taxon>Saccotheciaceae</taxon>
        <taxon>Aureobasidium</taxon>
    </lineage>
</organism>
<dbReference type="AlphaFoldDB" id="A0A074WD58"/>
<evidence type="ECO:0000256" key="4">
    <source>
        <dbReference type="ARBA" id="ARBA00022692"/>
    </source>
</evidence>
<gene>
    <name evidence="9" type="ORF">M436DRAFT_84012</name>
</gene>
<evidence type="ECO:0000313" key="9">
    <source>
        <dbReference type="EMBL" id="KEQ71040.1"/>
    </source>
</evidence>
<feature type="transmembrane region" description="Helical" evidence="8">
    <location>
        <begin position="309"/>
        <end position="331"/>
    </location>
</feature>
<evidence type="ECO:0000256" key="5">
    <source>
        <dbReference type="ARBA" id="ARBA00022989"/>
    </source>
</evidence>
<feature type="compositionally biased region" description="Basic and acidic residues" evidence="7">
    <location>
        <begin position="1"/>
        <end position="18"/>
    </location>
</feature>
<accession>A0A074WD58</accession>
<feature type="compositionally biased region" description="Low complexity" evidence="7">
    <location>
        <begin position="36"/>
        <end position="48"/>
    </location>
</feature>
<dbReference type="Proteomes" id="UP000027730">
    <property type="component" value="Unassembled WGS sequence"/>
</dbReference>
<evidence type="ECO:0000256" key="3">
    <source>
        <dbReference type="ARBA" id="ARBA00022448"/>
    </source>
</evidence>